<dbReference type="EMBL" id="BAAAJX010000002">
    <property type="protein sequence ID" value="GAA1492254.1"/>
    <property type="molecule type" value="Genomic_DNA"/>
</dbReference>
<proteinExistence type="predicted"/>
<sequence>MIDPLTFPSPPVLAVPPLEQPVRTRAVAAAPARIAATRPDVVRWVLLIVADSFVELLNRFSLLGRTPA</sequence>
<organism evidence="1 2">
    <name type="scientific">Curtobacterium herbarum</name>
    <dbReference type="NCBI Taxonomy" id="150122"/>
    <lineage>
        <taxon>Bacteria</taxon>
        <taxon>Bacillati</taxon>
        <taxon>Actinomycetota</taxon>
        <taxon>Actinomycetes</taxon>
        <taxon>Micrococcales</taxon>
        <taxon>Microbacteriaceae</taxon>
        <taxon>Curtobacterium</taxon>
    </lineage>
</organism>
<gene>
    <name evidence="1" type="ORF">GCM10009627_06000</name>
</gene>
<name>A0ABP4K3U3_9MICO</name>
<protein>
    <submittedName>
        <fullName evidence="1">Uncharacterized protein</fullName>
    </submittedName>
</protein>
<reference evidence="2" key="1">
    <citation type="journal article" date="2019" name="Int. J. Syst. Evol. Microbiol.">
        <title>The Global Catalogue of Microorganisms (GCM) 10K type strain sequencing project: providing services to taxonomists for standard genome sequencing and annotation.</title>
        <authorList>
            <consortium name="The Broad Institute Genomics Platform"/>
            <consortium name="The Broad Institute Genome Sequencing Center for Infectious Disease"/>
            <person name="Wu L."/>
            <person name="Ma J."/>
        </authorList>
    </citation>
    <scope>NUCLEOTIDE SEQUENCE [LARGE SCALE GENOMIC DNA]</scope>
    <source>
        <strain evidence="2">JCM 12140</strain>
    </source>
</reference>
<evidence type="ECO:0000313" key="1">
    <source>
        <dbReference type="EMBL" id="GAA1492254.1"/>
    </source>
</evidence>
<keyword evidence="2" id="KW-1185">Reference proteome</keyword>
<comment type="caution">
    <text evidence="1">The sequence shown here is derived from an EMBL/GenBank/DDBJ whole genome shotgun (WGS) entry which is preliminary data.</text>
</comment>
<accession>A0ABP4K3U3</accession>
<dbReference type="Proteomes" id="UP001501742">
    <property type="component" value="Unassembled WGS sequence"/>
</dbReference>
<evidence type="ECO:0000313" key="2">
    <source>
        <dbReference type="Proteomes" id="UP001501742"/>
    </source>
</evidence>